<dbReference type="InterPro" id="IPR000425">
    <property type="entry name" value="MIP"/>
</dbReference>
<keyword evidence="9" id="KW-1185">Reference proteome</keyword>
<dbReference type="PANTHER" id="PTHR45724:SF13">
    <property type="entry name" value="AQUAPORIN NIP1-1-RELATED"/>
    <property type="match status" value="1"/>
</dbReference>
<feature type="transmembrane region" description="Helical" evidence="7">
    <location>
        <begin position="186"/>
        <end position="208"/>
    </location>
</feature>
<evidence type="ECO:0000256" key="3">
    <source>
        <dbReference type="ARBA" id="ARBA00022692"/>
    </source>
</evidence>
<dbReference type="SUPFAM" id="SSF81338">
    <property type="entry name" value="Aquaporin-like"/>
    <property type="match status" value="1"/>
</dbReference>
<protein>
    <submittedName>
        <fullName evidence="8">Uncharacterized protein</fullName>
    </submittedName>
</protein>
<feature type="transmembrane region" description="Helical" evidence="7">
    <location>
        <begin position="56"/>
        <end position="75"/>
    </location>
</feature>
<feature type="transmembrane region" description="Helical" evidence="7">
    <location>
        <begin position="30"/>
        <end position="50"/>
    </location>
</feature>
<feature type="transmembrane region" description="Helical" evidence="7">
    <location>
        <begin position="108"/>
        <end position="132"/>
    </location>
</feature>
<comment type="caution">
    <text evidence="8">The sequence shown here is derived from an EMBL/GenBank/DDBJ whole genome shotgun (WGS) entry which is preliminary data.</text>
</comment>
<feature type="transmembrane region" description="Helical" evidence="7">
    <location>
        <begin position="152"/>
        <end position="174"/>
    </location>
</feature>
<dbReference type="AlphaFoldDB" id="A0AAE0BS04"/>
<evidence type="ECO:0000256" key="1">
    <source>
        <dbReference type="ARBA" id="ARBA00004141"/>
    </source>
</evidence>
<evidence type="ECO:0000313" key="9">
    <source>
        <dbReference type="Proteomes" id="UP001190700"/>
    </source>
</evidence>
<evidence type="ECO:0000256" key="2">
    <source>
        <dbReference type="ARBA" id="ARBA00022448"/>
    </source>
</evidence>
<reference evidence="8 9" key="1">
    <citation type="journal article" date="2015" name="Genome Biol. Evol.">
        <title>Comparative Genomics of a Bacterivorous Green Alga Reveals Evolutionary Causalities and Consequences of Phago-Mixotrophic Mode of Nutrition.</title>
        <authorList>
            <person name="Burns J.A."/>
            <person name="Paasch A."/>
            <person name="Narechania A."/>
            <person name="Kim E."/>
        </authorList>
    </citation>
    <scope>NUCLEOTIDE SEQUENCE [LARGE SCALE GENOMIC DNA]</scope>
    <source>
        <strain evidence="8 9">PLY_AMNH</strain>
    </source>
</reference>
<accession>A0AAE0BS04</accession>
<evidence type="ECO:0000256" key="4">
    <source>
        <dbReference type="ARBA" id="ARBA00022989"/>
    </source>
</evidence>
<dbReference type="PRINTS" id="PR00783">
    <property type="entry name" value="MINTRINSICP"/>
</dbReference>
<gene>
    <name evidence="8" type="ORF">CYMTET_49093</name>
</gene>
<dbReference type="Pfam" id="PF00230">
    <property type="entry name" value="MIP"/>
    <property type="match status" value="1"/>
</dbReference>
<dbReference type="EMBL" id="LGRX02033469">
    <property type="protein sequence ID" value="KAK3241113.1"/>
    <property type="molecule type" value="Genomic_DNA"/>
</dbReference>
<evidence type="ECO:0000256" key="5">
    <source>
        <dbReference type="ARBA" id="ARBA00023136"/>
    </source>
</evidence>
<name>A0AAE0BS04_9CHLO</name>
<dbReference type="PROSITE" id="PS00221">
    <property type="entry name" value="MIP"/>
    <property type="match status" value="1"/>
</dbReference>
<evidence type="ECO:0000256" key="7">
    <source>
        <dbReference type="SAM" id="Phobius"/>
    </source>
</evidence>
<keyword evidence="5 7" id="KW-0472">Membrane</keyword>
<keyword evidence="2 6" id="KW-0813">Transport</keyword>
<dbReference type="PANTHER" id="PTHR45724">
    <property type="entry name" value="AQUAPORIN NIP2-1"/>
    <property type="match status" value="1"/>
</dbReference>
<dbReference type="Gene3D" id="1.20.1080.10">
    <property type="entry name" value="Glycerol uptake facilitator protein"/>
    <property type="match status" value="1"/>
</dbReference>
<dbReference type="Proteomes" id="UP001190700">
    <property type="component" value="Unassembled WGS sequence"/>
</dbReference>
<comment type="subcellular location">
    <subcellularLocation>
        <location evidence="1">Membrane</location>
        <topology evidence="1">Multi-pass membrane protein</topology>
    </subcellularLocation>
</comment>
<feature type="transmembrane region" description="Helical" evidence="7">
    <location>
        <begin position="228"/>
        <end position="248"/>
    </location>
</feature>
<keyword evidence="3 6" id="KW-0812">Transmembrane</keyword>
<dbReference type="GO" id="GO:0015267">
    <property type="term" value="F:channel activity"/>
    <property type="evidence" value="ECO:0007669"/>
    <property type="project" value="InterPro"/>
</dbReference>
<keyword evidence="4 7" id="KW-1133">Transmembrane helix</keyword>
<dbReference type="InterPro" id="IPR034294">
    <property type="entry name" value="Aquaporin_transptr"/>
</dbReference>
<dbReference type="InterPro" id="IPR022357">
    <property type="entry name" value="MIP_CS"/>
</dbReference>
<organism evidence="8 9">
    <name type="scientific">Cymbomonas tetramitiformis</name>
    <dbReference type="NCBI Taxonomy" id="36881"/>
    <lineage>
        <taxon>Eukaryota</taxon>
        <taxon>Viridiplantae</taxon>
        <taxon>Chlorophyta</taxon>
        <taxon>Pyramimonadophyceae</taxon>
        <taxon>Pyramimonadales</taxon>
        <taxon>Pyramimonadaceae</taxon>
        <taxon>Cymbomonas</taxon>
    </lineage>
</organism>
<dbReference type="GO" id="GO:0016020">
    <property type="term" value="C:membrane"/>
    <property type="evidence" value="ECO:0007669"/>
    <property type="project" value="UniProtKB-SubCell"/>
</dbReference>
<proteinExistence type="inferred from homology"/>
<evidence type="ECO:0000313" key="8">
    <source>
        <dbReference type="EMBL" id="KAK3241113.1"/>
    </source>
</evidence>
<sequence length="253" mass="25953">MSEKPVPDESFGLMSDQPVVRKVYPDYAPFLSEFLGTFLLCFTVAMTAGVDDTGASVSSLAPIAIGSSLMCSIFMGGHISGAHHNPAVTLAVFLADKQKDGMYGQGKAVCAVGYVIAQLAASCFAGGIAYGICDDLGYSMGKPEVSGKASDGSAFFVELIVTFYLVMVVLNVACTKANDGNSFYGLAIGFLVTVGACATGYVSGGAFNPAVGTGLPLMSGDEGAMGDIWIYWLGPCIGAAMGAGAYLATVQEK</sequence>
<evidence type="ECO:0000256" key="6">
    <source>
        <dbReference type="RuleBase" id="RU000477"/>
    </source>
</evidence>
<dbReference type="InterPro" id="IPR023271">
    <property type="entry name" value="Aquaporin-like"/>
</dbReference>
<comment type="similarity">
    <text evidence="6">Belongs to the MIP/aquaporin (TC 1.A.8) family.</text>
</comment>